<evidence type="ECO:0000313" key="1">
    <source>
        <dbReference type="EMBL" id="AFA39297.1"/>
    </source>
</evidence>
<proteinExistence type="predicted"/>
<dbReference type="Gene3D" id="3.30.460.40">
    <property type="match status" value="1"/>
</dbReference>
<dbReference type="STRING" id="698757.Pogu_1270"/>
<dbReference type="EMBL" id="CP003316">
    <property type="protein sequence ID" value="AFA39297.1"/>
    <property type="molecule type" value="Genomic_DNA"/>
</dbReference>
<dbReference type="eggNOG" id="arCOG05472">
    <property type="taxonomic scope" value="Archaea"/>
</dbReference>
<dbReference type="KEGG" id="pog:Pogu_1270"/>
<dbReference type="InterPro" id="IPR043519">
    <property type="entry name" value="NT_sf"/>
</dbReference>
<dbReference type="Proteomes" id="UP000009062">
    <property type="component" value="Chromosome"/>
</dbReference>
<accession>H6QA96</accession>
<sequence>MLEIKRPLTELDKMVLEFAKCIEVFRYVIVSGYVAILFGRPRTTDDVDVIVGERDAAKVYERCRQCGYELLTSSEALREEYATASVRFYKPPNLLPTFEVKPPRTPPQIYALENRVPVKLGGGIIYISPIELQIAYKLKLGSDKDVEDAHFLYNALKDFINKEELETWLRRFGVSMRSGGVT</sequence>
<name>H6QA96_PYROT</name>
<dbReference type="SUPFAM" id="SSF81301">
    <property type="entry name" value="Nucleotidyltransferase"/>
    <property type="match status" value="1"/>
</dbReference>
<protein>
    <recommendedName>
        <fullName evidence="3">Nucleotidyltransferase</fullName>
    </recommendedName>
</protein>
<dbReference type="AlphaFoldDB" id="H6QA96"/>
<keyword evidence="2" id="KW-1185">Reference proteome</keyword>
<reference evidence="1 2" key="1">
    <citation type="journal article" date="2012" name="Stand. Genomic Sci.">
        <title>Complete genome sequence of Pyrobaculum oguniense.</title>
        <authorList>
            <person name="Bernick D.L."/>
            <person name="Karplus K."/>
            <person name="Lui L.M."/>
            <person name="Coker J.K."/>
            <person name="Murphy J.N."/>
            <person name="Chan P.P."/>
            <person name="Cozen A.E."/>
            <person name="Lowe T.M."/>
        </authorList>
    </citation>
    <scope>NUCLEOTIDE SEQUENCE [LARGE SCALE GENOMIC DNA]</scope>
    <source>
        <strain evidence="1 2">TE7</strain>
    </source>
</reference>
<dbReference type="HOGENOM" id="CLU_086890_0_0_2"/>
<gene>
    <name evidence="1" type="ordered locus">Pogu_1270</name>
</gene>
<organism evidence="1 2">
    <name type="scientific">Pyrobaculum oguniense (strain DSM 13380 / JCM 10595 / TE7)</name>
    <dbReference type="NCBI Taxonomy" id="698757"/>
    <lineage>
        <taxon>Archaea</taxon>
        <taxon>Thermoproteota</taxon>
        <taxon>Thermoprotei</taxon>
        <taxon>Thermoproteales</taxon>
        <taxon>Thermoproteaceae</taxon>
        <taxon>Pyrobaculum</taxon>
    </lineage>
</organism>
<evidence type="ECO:0000313" key="2">
    <source>
        <dbReference type="Proteomes" id="UP000009062"/>
    </source>
</evidence>
<evidence type="ECO:0008006" key="3">
    <source>
        <dbReference type="Google" id="ProtNLM"/>
    </source>
</evidence>